<feature type="region of interest" description="Disordered" evidence="5">
    <location>
        <begin position="1"/>
        <end position="30"/>
    </location>
</feature>
<evidence type="ECO:0000256" key="2">
    <source>
        <dbReference type="ARBA" id="ARBA00022982"/>
    </source>
</evidence>
<evidence type="ECO:0000256" key="1">
    <source>
        <dbReference type="ARBA" id="ARBA00022448"/>
    </source>
</evidence>
<dbReference type="EMBL" id="CATKSH010000022">
    <property type="protein sequence ID" value="CAI9121753.1"/>
    <property type="molecule type" value="Genomic_DNA"/>
</dbReference>
<feature type="compositionally biased region" description="Low complexity" evidence="5">
    <location>
        <begin position="9"/>
        <end position="27"/>
    </location>
</feature>
<dbReference type="CDD" id="cd02956">
    <property type="entry name" value="ybbN"/>
    <property type="match status" value="1"/>
</dbReference>
<comment type="caution">
    <text evidence="7">The sequence shown here is derived from an EMBL/GenBank/DDBJ whole genome shotgun (WGS) entry which is preliminary data.</text>
</comment>
<name>A0AA35VEJ6_9PROT</name>
<dbReference type="InterPro" id="IPR036249">
    <property type="entry name" value="Thioredoxin-like_sf"/>
</dbReference>
<dbReference type="SUPFAM" id="SSF48452">
    <property type="entry name" value="TPR-like"/>
    <property type="match status" value="1"/>
</dbReference>
<evidence type="ECO:0000313" key="7">
    <source>
        <dbReference type="EMBL" id="CAI9121753.1"/>
    </source>
</evidence>
<keyword evidence="8" id="KW-1185">Reference proteome</keyword>
<dbReference type="Pfam" id="PF14561">
    <property type="entry name" value="TPR_20"/>
    <property type="match status" value="1"/>
</dbReference>
<reference evidence="7" key="1">
    <citation type="submission" date="2023-03" db="EMBL/GenBank/DDBJ databases">
        <authorList>
            <person name="Cleenwerck I."/>
        </authorList>
    </citation>
    <scope>NUCLEOTIDE SEQUENCE</scope>
    <source>
        <strain evidence="7">LMG 32879</strain>
    </source>
</reference>
<keyword evidence="2" id="KW-0249">Electron transport</keyword>
<keyword evidence="3" id="KW-1015">Disulfide bond</keyword>
<protein>
    <submittedName>
        <fullName evidence="7">Tetratricopeptide repeat protein</fullName>
    </submittedName>
</protein>
<dbReference type="PANTHER" id="PTHR45663">
    <property type="entry name" value="GEO12009P1"/>
    <property type="match status" value="1"/>
</dbReference>
<dbReference type="Pfam" id="PF00085">
    <property type="entry name" value="Thioredoxin"/>
    <property type="match status" value="1"/>
</dbReference>
<dbReference type="InterPro" id="IPR011990">
    <property type="entry name" value="TPR-like_helical_dom_sf"/>
</dbReference>
<evidence type="ECO:0000259" key="6">
    <source>
        <dbReference type="PROSITE" id="PS51352"/>
    </source>
</evidence>
<dbReference type="GO" id="GO:0005829">
    <property type="term" value="C:cytosol"/>
    <property type="evidence" value="ECO:0007669"/>
    <property type="project" value="TreeGrafter"/>
</dbReference>
<dbReference type="InterPro" id="IPR017937">
    <property type="entry name" value="Thioredoxin_CS"/>
</dbReference>
<dbReference type="PROSITE" id="PS00194">
    <property type="entry name" value="THIOREDOXIN_1"/>
    <property type="match status" value="1"/>
</dbReference>
<evidence type="ECO:0000256" key="5">
    <source>
        <dbReference type="SAM" id="MobiDB-lite"/>
    </source>
</evidence>
<keyword evidence="4" id="KW-0676">Redox-active center</keyword>
<dbReference type="InterPro" id="IPR013766">
    <property type="entry name" value="Thioredoxin_domain"/>
</dbReference>
<dbReference type="PANTHER" id="PTHR45663:SF11">
    <property type="entry name" value="GEO12009P1"/>
    <property type="match status" value="1"/>
</dbReference>
<dbReference type="Gene3D" id="1.25.40.10">
    <property type="entry name" value="Tetratricopeptide repeat domain"/>
    <property type="match status" value="2"/>
</dbReference>
<dbReference type="RefSeq" id="WP_289843714.1">
    <property type="nucleotide sequence ID" value="NZ_CATKSH010000022.1"/>
</dbReference>
<evidence type="ECO:0000313" key="8">
    <source>
        <dbReference type="Proteomes" id="UP001176960"/>
    </source>
</evidence>
<dbReference type="Gene3D" id="3.40.30.10">
    <property type="entry name" value="Glutaredoxin"/>
    <property type="match status" value="1"/>
</dbReference>
<evidence type="ECO:0000256" key="4">
    <source>
        <dbReference type="ARBA" id="ARBA00023284"/>
    </source>
</evidence>
<dbReference type="AlphaFoldDB" id="A0AA35VEJ6"/>
<dbReference type="PROSITE" id="PS51352">
    <property type="entry name" value="THIOREDOXIN_2"/>
    <property type="match status" value="1"/>
</dbReference>
<dbReference type="GO" id="GO:0015035">
    <property type="term" value="F:protein-disulfide reductase activity"/>
    <property type="evidence" value="ECO:0007669"/>
    <property type="project" value="TreeGrafter"/>
</dbReference>
<sequence length="326" mass="34596">MDYIIGQKPSGSSSQTASFTASASPSPETRDVQIVDADQNSFMKEVMDASRELPVLVDFWAPWCGPCRQFTPVLEKVVRAAGGRVKLVKVDIEANQALAAQLMQIGLPLQSIPMVAAFYKGQIIDMIQGAQPESEVKRFIEALLKMAGGAMPSADILAAAREALKENRPGEAASLFAGLLDIEPENPEGWGGMIRSLIALDDTAAAHEALSQVPPTLASHAEITGARAALALHEEGRAAASALDGLRAEVAAHPEDFATRLKLAGALNGAGLRAEAADELLHIVKADRAWNDGAAKAELLRFFEAWGHADPATSVARRKLSSILFS</sequence>
<keyword evidence="1" id="KW-0813">Transport</keyword>
<dbReference type="GO" id="GO:0045454">
    <property type="term" value="P:cell redox homeostasis"/>
    <property type="evidence" value="ECO:0007669"/>
    <property type="project" value="TreeGrafter"/>
</dbReference>
<dbReference type="SUPFAM" id="SSF52833">
    <property type="entry name" value="Thioredoxin-like"/>
    <property type="match status" value="1"/>
</dbReference>
<proteinExistence type="predicted"/>
<dbReference type="GO" id="GO:0006950">
    <property type="term" value="P:response to stress"/>
    <property type="evidence" value="ECO:0007669"/>
    <property type="project" value="UniProtKB-ARBA"/>
</dbReference>
<feature type="domain" description="Thioredoxin" evidence="6">
    <location>
        <begin position="23"/>
        <end position="145"/>
    </location>
</feature>
<evidence type="ECO:0000256" key="3">
    <source>
        <dbReference type="ARBA" id="ARBA00023157"/>
    </source>
</evidence>
<gene>
    <name evidence="7" type="ORF">LMG32879_002606</name>
</gene>
<organism evidence="7 8">
    <name type="scientific">Brytella acorum</name>
    <dbReference type="NCBI Taxonomy" id="2959299"/>
    <lineage>
        <taxon>Bacteria</taxon>
        <taxon>Pseudomonadati</taxon>
        <taxon>Pseudomonadota</taxon>
        <taxon>Alphaproteobacteria</taxon>
        <taxon>Acetobacterales</taxon>
        <taxon>Acetobacteraceae</taxon>
        <taxon>Brytella</taxon>
    </lineage>
</organism>
<accession>A0AA35VEJ6</accession>
<dbReference type="Proteomes" id="UP001176960">
    <property type="component" value="Unassembled WGS sequence"/>
</dbReference>
<dbReference type="Pfam" id="PF14559">
    <property type="entry name" value="TPR_19"/>
    <property type="match status" value="1"/>
</dbReference>